<protein>
    <recommendedName>
        <fullName evidence="3">Phage tail protein</fullName>
    </recommendedName>
</protein>
<comment type="caution">
    <text evidence="1">The sequence shown here is derived from an EMBL/GenBank/DDBJ whole genome shotgun (WGS) entry which is preliminary data.</text>
</comment>
<name>A0A5N3PH65_9HYPH</name>
<gene>
    <name evidence="1" type="ORF">FEZ63_02870</name>
</gene>
<reference evidence="1 2" key="1">
    <citation type="journal article" date="2019" name="Microorganisms">
        <title>Genome Insights into the Novel Species Microvirga brassicacearum, a Rapeseed Endophyte with Biotechnological Potential.</title>
        <authorList>
            <person name="Jimenez-Gomez A."/>
            <person name="Saati-Santamaria Z."/>
            <person name="Igual J.M."/>
            <person name="Rivas R."/>
            <person name="Mateos P.F."/>
            <person name="Garcia-Fraile P."/>
        </authorList>
    </citation>
    <scope>NUCLEOTIDE SEQUENCE [LARGE SCALE GENOMIC DNA]</scope>
    <source>
        <strain evidence="1 2">CDVBN77</strain>
    </source>
</reference>
<evidence type="ECO:0000313" key="1">
    <source>
        <dbReference type="EMBL" id="KAB0269067.1"/>
    </source>
</evidence>
<proteinExistence type="predicted"/>
<keyword evidence="2" id="KW-1185">Reference proteome</keyword>
<accession>A0A5N3PH65</accession>
<dbReference type="Proteomes" id="UP000325684">
    <property type="component" value="Unassembled WGS sequence"/>
</dbReference>
<sequence length="372" mass="41037">MPLDLLPQQSTAFERALQEATDFYDKISPSIDAARGLKILNPPPSFLPFLIYEYGLGELTPYVVNLYDLIDEGIRWQRVRGTPQALSYALAWVGYTARLEEAPPRRRRWNAFQLELDRIRDSEDDLARIEGVARLSVPMRSYLARGFKGYDIRALEYGHGAWGNKLWSDYSGVRIDPEGAKWSFSRKYESDHAMSEAELTALGVWLPPVGPGNVTWGAFPWLAAPWGDEATRARSAAMVEAVFTDRNGRPAWAVFKDGDGAVIGYRRARAFHRVAPNSNGQYKIGSTSYGIVSSSATSIYVEALTDFGDGFGTTAATVGFLAGAEPVVGNPLGSLWLPPGGLSVTGPIFAEKPFSIQFGRTVRERVSAVLRF</sequence>
<organism evidence="1 2">
    <name type="scientific">Microvirga brassicacearum</name>
    <dbReference type="NCBI Taxonomy" id="2580413"/>
    <lineage>
        <taxon>Bacteria</taxon>
        <taxon>Pseudomonadati</taxon>
        <taxon>Pseudomonadota</taxon>
        <taxon>Alphaproteobacteria</taxon>
        <taxon>Hyphomicrobiales</taxon>
        <taxon>Methylobacteriaceae</taxon>
        <taxon>Microvirga</taxon>
    </lineage>
</organism>
<dbReference type="EMBL" id="VCMV01000003">
    <property type="protein sequence ID" value="KAB0269067.1"/>
    <property type="molecule type" value="Genomic_DNA"/>
</dbReference>
<dbReference type="AlphaFoldDB" id="A0A5N3PH65"/>
<dbReference type="Pfam" id="PF09684">
    <property type="entry name" value="Tail_P2_I"/>
    <property type="match status" value="1"/>
</dbReference>
<dbReference type="RefSeq" id="WP_150942124.1">
    <property type="nucleotide sequence ID" value="NZ_VCMV01000003.1"/>
</dbReference>
<evidence type="ECO:0000313" key="2">
    <source>
        <dbReference type="Proteomes" id="UP000325684"/>
    </source>
</evidence>
<dbReference type="OrthoDB" id="7875566at2"/>
<evidence type="ECO:0008006" key="3">
    <source>
        <dbReference type="Google" id="ProtNLM"/>
    </source>
</evidence>
<dbReference type="InterPro" id="IPR006521">
    <property type="entry name" value="Tail_protein_I"/>
</dbReference>